<evidence type="ECO:0000313" key="1">
    <source>
        <dbReference type="EMBL" id="CNU55736.1"/>
    </source>
</evidence>
<sequence>MDFTRVVEQRLHDPPRLLDAVLAGEQLVIADQSGIQQPLIGSYRFTEVHRERGVQVDISPRVVGVGRNLQSHTRIGVDTQHNLVGLGRSAVGQKGQCRNSA</sequence>
<evidence type="ECO:0000313" key="2">
    <source>
        <dbReference type="Proteomes" id="UP000039217"/>
    </source>
</evidence>
<dbReference type="Proteomes" id="UP000039217">
    <property type="component" value="Unassembled WGS sequence"/>
</dbReference>
<organism evidence="1 2">
    <name type="scientific">Mycobacterium tuberculosis</name>
    <dbReference type="NCBI Taxonomy" id="1773"/>
    <lineage>
        <taxon>Bacteria</taxon>
        <taxon>Bacillati</taxon>
        <taxon>Actinomycetota</taxon>
        <taxon>Actinomycetes</taxon>
        <taxon>Mycobacteriales</taxon>
        <taxon>Mycobacteriaceae</taxon>
        <taxon>Mycobacterium</taxon>
        <taxon>Mycobacterium tuberculosis complex</taxon>
    </lineage>
</organism>
<gene>
    <name evidence="1" type="ORF">ERS007661_00852</name>
</gene>
<proteinExistence type="predicted"/>
<accession>A0A655DBN1</accession>
<protein>
    <submittedName>
        <fullName evidence="1">Uncharacterized protein</fullName>
    </submittedName>
</protein>
<dbReference type="EMBL" id="CQQC01000194">
    <property type="protein sequence ID" value="CNU55736.1"/>
    <property type="molecule type" value="Genomic_DNA"/>
</dbReference>
<dbReference type="AlphaFoldDB" id="A0A655DBN1"/>
<reference evidence="1 2" key="1">
    <citation type="submission" date="2015-03" db="EMBL/GenBank/DDBJ databases">
        <authorList>
            <consortium name="Pathogen Informatics"/>
        </authorList>
    </citation>
    <scope>NUCLEOTIDE SEQUENCE [LARGE SCALE GENOMIC DNA]</scope>
    <source>
        <strain evidence="1 2">D00501624</strain>
    </source>
</reference>
<name>A0A655DBN1_MYCTX</name>